<dbReference type="OrthoDB" id="45055at2759"/>
<dbReference type="PANTHER" id="PTHR33711">
    <property type="entry name" value="DIOXYGENASE, PUTATIVE (AFU_ORTHOLOGUE AFUA_2G02910)-RELATED"/>
    <property type="match status" value="1"/>
</dbReference>
<dbReference type="GeneID" id="109466661"/>
<keyword evidence="6" id="KW-1185">Reference proteome</keyword>
<dbReference type="KEGG" id="bbel:109466661"/>
<evidence type="ECO:0000313" key="6">
    <source>
        <dbReference type="Proteomes" id="UP000515135"/>
    </source>
</evidence>
<dbReference type="GO" id="GO:0008199">
    <property type="term" value="F:ferric iron binding"/>
    <property type="evidence" value="ECO:0007669"/>
    <property type="project" value="InterPro"/>
</dbReference>
<sequence length="200" mass="22155">MFQFLAILVVGLMVCPRVFAQTGCQATHRDVLGPYYLHGVPYQRVVCHGGPYLLVKGTVRDTTCSVVAGATVEVWQADSSGRYYMDTRRLNFCRGKVTTDPQGRYSFITIMPGKYGWGWYTRPAHVHFRLTAPGRRTLVTQMYFSGDSSLGDHDPCGFCGSENPSQVAEPRTPSGAEGNYTVAGTTYTVSEVAEWDIVLY</sequence>
<keyword evidence="4" id="KW-0732">Signal</keyword>
<name>A0A6P4YCQ1_BRABE</name>
<accession>A0A6P4YCQ1</accession>
<dbReference type="AlphaFoldDB" id="A0A6P4YCQ1"/>
<protein>
    <submittedName>
        <fullName evidence="7">Uncharacterized protein LOC109466661</fullName>
    </submittedName>
</protein>
<dbReference type="InterPro" id="IPR000627">
    <property type="entry name" value="Intradiol_dOase_C"/>
</dbReference>
<dbReference type="GO" id="GO:0016702">
    <property type="term" value="F:oxidoreductase activity, acting on single donors with incorporation of molecular oxygen, incorporation of two atoms of oxygen"/>
    <property type="evidence" value="ECO:0007669"/>
    <property type="project" value="InterPro"/>
</dbReference>
<evidence type="ECO:0000256" key="3">
    <source>
        <dbReference type="ARBA" id="ARBA00023002"/>
    </source>
</evidence>
<evidence type="ECO:0000259" key="5">
    <source>
        <dbReference type="Pfam" id="PF00775"/>
    </source>
</evidence>
<dbReference type="SUPFAM" id="SSF49482">
    <property type="entry name" value="Aromatic compound dioxygenase"/>
    <property type="match status" value="1"/>
</dbReference>
<keyword evidence="3" id="KW-0560">Oxidoreductase</keyword>
<feature type="chain" id="PRO_5027788830" evidence="4">
    <location>
        <begin position="21"/>
        <end position="200"/>
    </location>
</feature>
<keyword evidence="2" id="KW-0223">Dioxygenase</keyword>
<comment type="similarity">
    <text evidence="1">Belongs to the intradiol ring-cleavage dioxygenase family.</text>
</comment>
<evidence type="ECO:0000256" key="4">
    <source>
        <dbReference type="SAM" id="SignalP"/>
    </source>
</evidence>
<proteinExistence type="inferred from homology"/>
<feature type="domain" description="Intradiol ring-cleavage dioxygenases" evidence="5">
    <location>
        <begin position="50"/>
        <end position="170"/>
    </location>
</feature>
<dbReference type="Proteomes" id="UP000515135">
    <property type="component" value="Unplaced"/>
</dbReference>
<dbReference type="InterPro" id="IPR015889">
    <property type="entry name" value="Intradiol_dOase_core"/>
</dbReference>
<dbReference type="Pfam" id="PF00775">
    <property type="entry name" value="Dioxygenase_C"/>
    <property type="match status" value="1"/>
</dbReference>
<gene>
    <name evidence="7" type="primary">LOC109466661</name>
</gene>
<dbReference type="InterPro" id="IPR050770">
    <property type="entry name" value="Intradiol_RC_Dioxygenase"/>
</dbReference>
<dbReference type="PANTHER" id="PTHR33711:SF10">
    <property type="entry name" value="INTRADIOL RING-CLEAVAGE DIOXYGENASES DOMAIN-CONTAINING PROTEIN"/>
    <property type="match status" value="1"/>
</dbReference>
<dbReference type="Gene3D" id="2.60.130.10">
    <property type="entry name" value="Aromatic compound dioxygenase"/>
    <property type="match status" value="1"/>
</dbReference>
<feature type="signal peptide" evidence="4">
    <location>
        <begin position="1"/>
        <end position="20"/>
    </location>
</feature>
<evidence type="ECO:0000256" key="2">
    <source>
        <dbReference type="ARBA" id="ARBA00022964"/>
    </source>
</evidence>
<evidence type="ECO:0000256" key="1">
    <source>
        <dbReference type="ARBA" id="ARBA00007825"/>
    </source>
</evidence>
<reference evidence="7" key="1">
    <citation type="submission" date="2025-08" db="UniProtKB">
        <authorList>
            <consortium name="RefSeq"/>
        </authorList>
    </citation>
    <scope>IDENTIFICATION</scope>
    <source>
        <tissue evidence="7">Gonad</tissue>
    </source>
</reference>
<dbReference type="RefSeq" id="XP_019619949.1">
    <property type="nucleotide sequence ID" value="XM_019764390.1"/>
</dbReference>
<organism evidence="6 7">
    <name type="scientific">Branchiostoma belcheri</name>
    <name type="common">Amphioxus</name>
    <dbReference type="NCBI Taxonomy" id="7741"/>
    <lineage>
        <taxon>Eukaryota</taxon>
        <taxon>Metazoa</taxon>
        <taxon>Chordata</taxon>
        <taxon>Cephalochordata</taxon>
        <taxon>Leptocardii</taxon>
        <taxon>Amphioxiformes</taxon>
        <taxon>Branchiostomatidae</taxon>
        <taxon>Branchiostoma</taxon>
    </lineage>
</organism>
<evidence type="ECO:0000313" key="7">
    <source>
        <dbReference type="RefSeq" id="XP_019619949.1"/>
    </source>
</evidence>